<dbReference type="InterPro" id="IPR010696">
    <property type="entry name" value="DUF1272"/>
</dbReference>
<evidence type="ECO:0000313" key="2">
    <source>
        <dbReference type="Proteomes" id="UP000002945"/>
    </source>
</evidence>
<dbReference type="AlphaFoldDB" id="A9DJQ9"/>
<evidence type="ECO:0000313" key="1">
    <source>
        <dbReference type="EMBL" id="EDP98161.1"/>
    </source>
</evidence>
<evidence type="ECO:0008006" key="3">
    <source>
        <dbReference type="Google" id="ProtNLM"/>
    </source>
</evidence>
<dbReference type="eggNOG" id="COG3813">
    <property type="taxonomic scope" value="Bacteria"/>
</dbReference>
<dbReference type="Proteomes" id="UP000002945">
    <property type="component" value="Unassembled WGS sequence"/>
</dbReference>
<sequence>MLEIRPNCEHCNKELPFNSTEAMICTFECTYCETCATTILQNICPNCGGNFTKRPIRPKNLLKKYPTSTKRVYNPTDLVAHNERVKKIKAAND</sequence>
<dbReference type="HOGENOM" id="CLU_179050_0_1_10"/>
<dbReference type="RefSeq" id="WP_007095174.1">
    <property type="nucleotide sequence ID" value="NZ_CP142125.1"/>
</dbReference>
<comment type="caution">
    <text evidence="1">The sequence shown here is derived from an EMBL/GenBank/DDBJ whole genome shotgun (WGS) entry which is preliminary data.</text>
</comment>
<dbReference type="Pfam" id="PF06906">
    <property type="entry name" value="DUF1272"/>
    <property type="match status" value="1"/>
</dbReference>
<protein>
    <recommendedName>
        <fullName evidence="3">DUF1272 domain-containing protein</fullName>
    </recommendedName>
</protein>
<dbReference type="EMBL" id="ABIB01000001">
    <property type="protein sequence ID" value="EDP98161.1"/>
    <property type="molecule type" value="Genomic_DNA"/>
</dbReference>
<proteinExistence type="predicted"/>
<accession>A9DJQ9</accession>
<organism evidence="1 2">
    <name type="scientific">Kordia algicida OT-1</name>
    <dbReference type="NCBI Taxonomy" id="391587"/>
    <lineage>
        <taxon>Bacteria</taxon>
        <taxon>Pseudomonadati</taxon>
        <taxon>Bacteroidota</taxon>
        <taxon>Flavobacteriia</taxon>
        <taxon>Flavobacteriales</taxon>
        <taxon>Flavobacteriaceae</taxon>
        <taxon>Kordia</taxon>
    </lineage>
</organism>
<dbReference type="OrthoDB" id="9808883at2"/>
<reference evidence="1 2" key="1">
    <citation type="journal article" date="2011" name="J. Bacteriol.">
        <title>Genome sequence of the algicidal bacterium Kordia algicida OT-1.</title>
        <authorList>
            <person name="Lee H.S."/>
            <person name="Kang S.G."/>
            <person name="Kwon K.K."/>
            <person name="Lee J.H."/>
            <person name="Kim S.J."/>
        </authorList>
    </citation>
    <scope>NUCLEOTIDE SEQUENCE [LARGE SCALE GENOMIC DNA]</scope>
    <source>
        <strain evidence="1 2">OT-1</strain>
    </source>
</reference>
<gene>
    <name evidence="1" type="ORF">KAOT1_13127</name>
</gene>
<keyword evidence="2" id="KW-1185">Reference proteome</keyword>
<dbReference type="STRING" id="391587.KAOT1_13127"/>
<name>A9DJQ9_9FLAO</name>